<evidence type="ECO:0000256" key="4">
    <source>
        <dbReference type="ARBA" id="ARBA00023204"/>
    </source>
</evidence>
<keyword evidence="7" id="KW-1185">Reference proteome</keyword>
<dbReference type="FunFam" id="3.10.300.10:FF:000001">
    <property type="entry name" value="Putative 3-methyladenine DNA glycosylase"/>
    <property type="match status" value="1"/>
</dbReference>
<gene>
    <name evidence="6" type="ORF">SAMN05216204_11812</name>
</gene>
<dbReference type="EMBL" id="FOLD01000018">
    <property type="protein sequence ID" value="SFD16491.1"/>
    <property type="molecule type" value="Genomic_DNA"/>
</dbReference>
<evidence type="ECO:0000256" key="2">
    <source>
        <dbReference type="ARBA" id="ARBA00022763"/>
    </source>
</evidence>
<accession>A0A1I1Q2U9</accession>
<dbReference type="NCBIfam" id="NF002003">
    <property type="entry name" value="PRK00802.1-3"/>
    <property type="match status" value="1"/>
</dbReference>
<proteinExistence type="inferred from homology"/>
<dbReference type="EC" id="3.2.2.-" evidence="5"/>
<dbReference type="GO" id="GO:0003905">
    <property type="term" value="F:alkylbase DNA N-glycosylase activity"/>
    <property type="evidence" value="ECO:0007669"/>
    <property type="project" value="InterPro"/>
</dbReference>
<dbReference type="STRING" id="1164594.SAMN05216204_11812"/>
<dbReference type="InterPro" id="IPR036995">
    <property type="entry name" value="MPG_sf"/>
</dbReference>
<evidence type="ECO:0000256" key="1">
    <source>
        <dbReference type="ARBA" id="ARBA00009232"/>
    </source>
</evidence>
<organism evidence="6 7">
    <name type="scientific">Massilia yuzhufengensis</name>
    <dbReference type="NCBI Taxonomy" id="1164594"/>
    <lineage>
        <taxon>Bacteria</taxon>
        <taxon>Pseudomonadati</taxon>
        <taxon>Pseudomonadota</taxon>
        <taxon>Betaproteobacteria</taxon>
        <taxon>Burkholderiales</taxon>
        <taxon>Oxalobacteraceae</taxon>
        <taxon>Telluria group</taxon>
        <taxon>Massilia</taxon>
    </lineage>
</organism>
<protein>
    <recommendedName>
        <fullName evidence="5">Putative 3-methyladenine DNA glycosylase</fullName>
        <ecNumber evidence="5">3.2.2.-</ecNumber>
    </recommendedName>
</protein>
<keyword evidence="4 5" id="KW-0234">DNA repair</keyword>
<sequence>MAISTIAGIDFTQPAELVARQLIGMTVLVDGVGGRIVETEAYDREDPASHAFSGPTERNAAMFGPPAHAYVYRSYGIHWCLNFVCREEGHGAGVLIRALEPLAGLDQMRVRRDADDLWLLCSGPGKLCQALGVTRAHNGRALSAAPFELQPGPAGLEVVAGPRIGISKAMDVPWRFGLAGSRFVSRPFR</sequence>
<keyword evidence="3 5" id="KW-0378">Hydrolase</keyword>
<evidence type="ECO:0000256" key="3">
    <source>
        <dbReference type="ARBA" id="ARBA00022801"/>
    </source>
</evidence>
<dbReference type="CDD" id="cd00540">
    <property type="entry name" value="AAG"/>
    <property type="match status" value="1"/>
</dbReference>
<dbReference type="SUPFAM" id="SSF50486">
    <property type="entry name" value="FMT C-terminal domain-like"/>
    <property type="match status" value="1"/>
</dbReference>
<dbReference type="InterPro" id="IPR011034">
    <property type="entry name" value="Formyl_transferase-like_C_sf"/>
</dbReference>
<dbReference type="Proteomes" id="UP000198639">
    <property type="component" value="Unassembled WGS sequence"/>
</dbReference>
<keyword evidence="2 5" id="KW-0227">DNA damage</keyword>
<reference evidence="7" key="1">
    <citation type="submission" date="2016-10" db="EMBL/GenBank/DDBJ databases">
        <authorList>
            <person name="Varghese N."/>
            <person name="Submissions S."/>
        </authorList>
    </citation>
    <scope>NUCLEOTIDE SEQUENCE [LARGE SCALE GENOMIC DNA]</scope>
    <source>
        <strain evidence="7">CGMCC 1.12041</strain>
    </source>
</reference>
<dbReference type="AlphaFoldDB" id="A0A1I1Q2U9"/>
<evidence type="ECO:0000313" key="6">
    <source>
        <dbReference type="EMBL" id="SFD16491.1"/>
    </source>
</evidence>
<dbReference type="GO" id="GO:0006284">
    <property type="term" value="P:base-excision repair"/>
    <property type="evidence" value="ECO:0007669"/>
    <property type="project" value="InterPro"/>
</dbReference>
<evidence type="ECO:0000313" key="7">
    <source>
        <dbReference type="Proteomes" id="UP000198639"/>
    </source>
</evidence>
<dbReference type="InterPro" id="IPR003180">
    <property type="entry name" value="MPG"/>
</dbReference>
<name>A0A1I1Q2U9_9BURK</name>
<dbReference type="HAMAP" id="MF_00527">
    <property type="entry name" value="3MGH"/>
    <property type="match status" value="1"/>
</dbReference>
<dbReference type="GO" id="GO:0003677">
    <property type="term" value="F:DNA binding"/>
    <property type="evidence" value="ECO:0007669"/>
    <property type="project" value="InterPro"/>
</dbReference>
<dbReference type="PANTHER" id="PTHR10429:SF0">
    <property type="entry name" value="DNA-3-METHYLADENINE GLYCOSYLASE"/>
    <property type="match status" value="1"/>
</dbReference>
<dbReference type="PANTHER" id="PTHR10429">
    <property type="entry name" value="DNA-3-METHYLADENINE GLYCOSYLASE"/>
    <property type="match status" value="1"/>
</dbReference>
<dbReference type="RefSeq" id="WP_091875390.1">
    <property type="nucleotide sequence ID" value="NZ_FOLD01000018.1"/>
</dbReference>
<evidence type="ECO:0000256" key="5">
    <source>
        <dbReference type="HAMAP-Rule" id="MF_00527"/>
    </source>
</evidence>
<dbReference type="Gene3D" id="3.10.300.10">
    <property type="entry name" value="Methylpurine-DNA glycosylase (MPG)"/>
    <property type="match status" value="1"/>
</dbReference>
<comment type="similarity">
    <text evidence="1 5">Belongs to the DNA glycosylase MPG family.</text>
</comment>
<dbReference type="Pfam" id="PF02245">
    <property type="entry name" value="Pur_DNA_glyco"/>
    <property type="match status" value="1"/>
</dbReference>
<dbReference type="OrthoDB" id="9794313at2"/>
<dbReference type="NCBIfam" id="TIGR00567">
    <property type="entry name" value="3mg"/>
    <property type="match status" value="1"/>
</dbReference>